<dbReference type="Gene3D" id="3.40.50.1820">
    <property type="entry name" value="alpha/beta hydrolase"/>
    <property type="match status" value="1"/>
</dbReference>
<evidence type="ECO:0000256" key="3">
    <source>
        <dbReference type="RuleBase" id="RU361235"/>
    </source>
</evidence>
<dbReference type="GO" id="GO:0016787">
    <property type="term" value="F:hydrolase activity"/>
    <property type="evidence" value="ECO:0007669"/>
    <property type="project" value="UniProtKB-KW"/>
</dbReference>
<dbReference type="InterPro" id="IPR029058">
    <property type="entry name" value="AB_hydrolase_fold"/>
</dbReference>
<dbReference type="InterPro" id="IPR002018">
    <property type="entry name" value="CarbesteraseB"/>
</dbReference>
<evidence type="ECO:0000256" key="2">
    <source>
        <dbReference type="ARBA" id="ARBA00022801"/>
    </source>
</evidence>
<proteinExistence type="inferred from homology"/>
<organism evidence="6 7">
    <name type="scientific">Colletotrichum asianum</name>
    <dbReference type="NCBI Taxonomy" id="702518"/>
    <lineage>
        <taxon>Eukaryota</taxon>
        <taxon>Fungi</taxon>
        <taxon>Dikarya</taxon>
        <taxon>Ascomycota</taxon>
        <taxon>Pezizomycotina</taxon>
        <taxon>Sordariomycetes</taxon>
        <taxon>Hypocreomycetidae</taxon>
        <taxon>Glomerellales</taxon>
        <taxon>Glomerellaceae</taxon>
        <taxon>Colletotrichum</taxon>
        <taxon>Colletotrichum gloeosporioides species complex</taxon>
    </lineage>
</organism>
<evidence type="ECO:0000256" key="4">
    <source>
        <dbReference type="SAM" id="MobiDB-lite"/>
    </source>
</evidence>
<feature type="domain" description="Carboxylesterase type B" evidence="5">
    <location>
        <begin position="25"/>
        <end position="489"/>
    </location>
</feature>
<keyword evidence="7" id="KW-1185">Reference proteome</keyword>
<evidence type="ECO:0000313" key="6">
    <source>
        <dbReference type="EMBL" id="KAF0326366.1"/>
    </source>
</evidence>
<dbReference type="OrthoDB" id="3200163at2759"/>
<dbReference type="PROSITE" id="PS00122">
    <property type="entry name" value="CARBOXYLESTERASE_B_1"/>
    <property type="match status" value="1"/>
</dbReference>
<dbReference type="InterPro" id="IPR050309">
    <property type="entry name" value="Type-B_Carboxylest/Lipase"/>
</dbReference>
<dbReference type="Proteomes" id="UP000434172">
    <property type="component" value="Unassembled WGS sequence"/>
</dbReference>
<reference evidence="6 7" key="1">
    <citation type="submission" date="2019-12" db="EMBL/GenBank/DDBJ databases">
        <title>A genome sequence resource for the geographically widespread anthracnose pathogen Colletotrichum asianum.</title>
        <authorList>
            <person name="Meng Y."/>
        </authorList>
    </citation>
    <scope>NUCLEOTIDE SEQUENCE [LARGE SCALE GENOMIC DNA]</scope>
    <source>
        <strain evidence="6 7">ICMP 18580</strain>
    </source>
</reference>
<gene>
    <name evidence="6" type="ORF">GQ607_006266</name>
</gene>
<comment type="caution">
    <text evidence="6">The sequence shown here is derived from an EMBL/GenBank/DDBJ whole genome shotgun (WGS) entry which is preliminary data.</text>
</comment>
<evidence type="ECO:0000259" key="5">
    <source>
        <dbReference type="Pfam" id="PF00135"/>
    </source>
</evidence>
<dbReference type="Pfam" id="PF00135">
    <property type="entry name" value="COesterase"/>
    <property type="match status" value="1"/>
</dbReference>
<dbReference type="EMBL" id="WOWK01000030">
    <property type="protein sequence ID" value="KAF0326366.1"/>
    <property type="molecule type" value="Genomic_DNA"/>
</dbReference>
<dbReference type="PANTHER" id="PTHR11559">
    <property type="entry name" value="CARBOXYLESTERASE"/>
    <property type="match status" value="1"/>
</dbReference>
<keyword evidence="2 3" id="KW-0378">Hydrolase</keyword>
<evidence type="ECO:0000256" key="1">
    <source>
        <dbReference type="ARBA" id="ARBA00005964"/>
    </source>
</evidence>
<feature type="region of interest" description="Disordered" evidence="4">
    <location>
        <begin position="500"/>
        <end position="522"/>
    </location>
</feature>
<protein>
    <recommendedName>
        <fullName evidence="3">Carboxylic ester hydrolase</fullName>
        <ecNumber evidence="3">3.1.1.-</ecNumber>
    </recommendedName>
</protein>
<dbReference type="InterPro" id="IPR019826">
    <property type="entry name" value="Carboxylesterase_B_AS"/>
</dbReference>
<dbReference type="AlphaFoldDB" id="A0A8H3ZU26"/>
<name>A0A8H3ZU26_9PEZI</name>
<dbReference type="EC" id="3.1.1.-" evidence="3"/>
<sequence>MSPLESEQAITVQIQTTTVPSYAQTIIGKRSPISIGIEEFRGIPYAHVPGRWEHSRLRDCLPHDTFDATENGPRCPTSNALNSRSFQSYLPYPNDRQDEFECLNLLIMRPSKEALARCDENVEVTKLPVLIWIHGGGYISGAATSPEFDPARLILRSLSKKTPFIAVAINYRLGIFGFGASSDMIASQDSDAAPKGVNFGLHDQRLALIWVNRNIAAFGGNEAKVTIMGQSAGAGSCHTHLLEAELGVSKPLFRKAGLISGAWGSLDSISLKMADKRWAELCRLRSVEDESPVDRLEALKKVPVTDLLQSVSDLHWWFFAMVVDDLTIRRSSLGCDVSVHLGHGEANGPAKAADEKIQVTVGASTREFEGFARMANWNYARFRAVFSSSYPSDAAAENVLRAYGILPTSSHKELFDGFVQFISDATMAYKIHRAAEFFKTYRKKQAVLRGQDPRRVGVQTYNIEFGNPFPGPLQGVAHHGVCMIYTFGNFHDALEKVDQGTPEGYVEPGQEFSETTRPESPQRAEVADQIMTVVTDHIKSNIDLSYDMQDMYIQFIVEDNQETDKRTDPDQITTYCQDRSVCIESWVGSEKWRLRRERYDVLEEDLDSMLVATRRLVGSVLDMPLE</sequence>
<comment type="similarity">
    <text evidence="1 3">Belongs to the type-B carboxylesterase/lipase family.</text>
</comment>
<dbReference type="SUPFAM" id="SSF53474">
    <property type="entry name" value="alpha/beta-Hydrolases"/>
    <property type="match status" value="1"/>
</dbReference>
<evidence type="ECO:0000313" key="7">
    <source>
        <dbReference type="Proteomes" id="UP000434172"/>
    </source>
</evidence>
<accession>A0A8H3ZU26</accession>